<name>A0A813C2K5_9DINO</name>
<dbReference type="EMBL" id="CAJNJA010087907">
    <property type="protein sequence ID" value="CAE7939105.1"/>
    <property type="molecule type" value="Genomic_DNA"/>
</dbReference>
<dbReference type="PROSITE" id="PS50059">
    <property type="entry name" value="FKBP_PPIASE"/>
    <property type="match status" value="1"/>
</dbReference>
<dbReference type="InterPro" id="IPR000008">
    <property type="entry name" value="C2_dom"/>
</dbReference>
<dbReference type="SUPFAM" id="SSF54534">
    <property type="entry name" value="FKBP-like"/>
    <property type="match status" value="1"/>
</dbReference>
<keyword evidence="3 5" id="KW-0697">Rotamase</keyword>
<dbReference type="InterPro" id="IPR001179">
    <property type="entry name" value="PPIase_FKBP_dom"/>
</dbReference>
<protein>
    <recommendedName>
        <fullName evidence="2 5">peptidylprolyl isomerase</fullName>
        <ecNumber evidence="2 5">5.2.1.8</ecNumber>
    </recommendedName>
</protein>
<evidence type="ECO:0000256" key="5">
    <source>
        <dbReference type="PROSITE-ProRule" id="PRU00277"/>
    </source>
</evidence>
<feature type="non-terminal residue" evidence="8">
    <location>
        <position position="1"/>
    </location>
</feature>
<dbReference type="OrthoDB" id="410539at2759"/>
<gene>
    <name evidence="8" type="primary">UVR8</name>
    <name evidence="8" type="ORF">SNEC2469_LOCUS33400</name>
</gene>
<keyword evidence="4 5" id="KW-0413">Isomerase</keyword>
<organism evidence="8 9">
    <name type="scientific">Symbiodinium necroappetens</name>
    <dbReference type="NCBI Taxonomy" id="1628268"/>
    <lineage>
        <taxon>Eukaryota</taxon>
        <taxon>Sar</taxon>
        <taxon>Alveolata</taxon>
        <taxon>Dinophyceae</taxon>
        <taxon>Suessiales</taxon>
        <taxon>Symbiodiniaceae</taxon>
        <taxon>Symbiodinium</taxon>
    </lineage>
</organism>
<feature type="domain" description="C2" evidence="6">
    <location>
        <begin position="1"/>
        <end position="108"/>
    </location>
</feature>
<comment type="catalytic activity">
    <reaction evidence="1 5">
        <text>[protein]-peptidylproline (omega=180) = [protein]-peptidylproline (omega=0)</text>
        <dbReference type="Rhea" id="RHEA:16237"/>
        <dbReference type="Rhea" id="RHEA-COMP:10747"/>
        <dbReference type="Rhea" id="RHEA-COMP:10748"/>
        <dbReference type="ChEBI" id="CHEBI:83833"/>
        <dbReference type="ChEBI" id="CHEBI:83834"/>
        <dbReference type="EC" id="5.2.1.8"/>
    </reaction>
</comment>
<dbReference type="PROSITE" id="PS50004">
    <property type="entry name" value="C2"/>
    <property type="match status" value="1"/>
</dbReference>
<keyword evidence="9" id="KW-1185">Reference proteome</keyword>
<dbReference type="Pfam" id="PF00254">
    <property type="entry name" value="FKBP_C"/>
    <property type="match status" value="1"/>
</dbReference>
<proteinExistence type="predicted"/>
<reference evidence="8" key="1">
    <citation type="submission" date="2021-02" db="EMBL/GenBank/DDBJ databases">
        <authorList>
            <person name="Dougan E. K."/>
            <person name="Rhodes N."/>
            <person name="Thang M."/>
            <person name="Chan C."/>
        </authorList>
    </citation>
    <scope>NUCLEOTIDE SEQUENCE</scope>
</reference>
<dbReference type="PANTHER" id="PTHR43811">
    <property type="entry name" value="FKBP-TYPE PEPTIDYL-PROLYL CIS-TRANS ISOMERASE FKPA"/>
    <property type="match status" value="1"/>
</dbReference>
<evidence type="ECO:0000259" key="7">
    <source>
        <dbReference type="PROSITE" id="PS50059"/>
    </source>
</evidence>
<dbReference type="InterPro" id="IPR046357">
    <property type="entry name" value="PPIase_dom_sf"/>
</dbReference>
<dbReference type="GO" id="GO:0003755">
    <property type="term" value="F:peptidyl-prolyl cis-trans isomerase activity"/>
    <property type="evidence" value="ECO:0007669"/>
    <property type="project" value="UniProtKB-KW"/>
</dbReference>
<evidence type="ECO:0000313" key="9">
    <source>
        <dbReference type="Proteomes" id="UP000601435"/>
    </source>
</evidence>
<dbReference type="AlphaFoldDB" id="A0A813C2K5"/>
<evidence type="ECO:0000259" key="6">
    <source>
        <dbReference type="PROSITE" id="PS50004"/>
    </source>
</evidence>
<accession>A0A813C2K5</accession>
<dbReference type="EC" id="5.2.1.8" evidence="2 5"/>
<evidence type="ECO:0000256" key="4">
    <source>
        <dbReference type="ARBA" id="ARBA00023235"/>
    </source>
</evidence>
<dbReference type="Gene3D" id="2.60.40.150">
    <property type="entry name" value="C2 domain"/>
    <property type="match status" value="1"/>
</dbReference>
<evidence type="ECO:0000256" key="2">
    <source>
        <dbReference type="ARBA" id="ARBA00013194"/>
    </source>
</evidence>
<dbReference type="Proteomes" id="UP000601435">
    <property type="component" value="Unassembled WGS sequence"/>
</dbReference>
<comment type="caution">
    <text evidence="8">The sequence shown here is derived from an EMBL/GenBank/DDBJ whole genome shotgun (WGS) entry which is preliminary data.</text>
</comment>
<dbReference type="Gene3D" id="3.10.50.40">
    <property type="match status" value="1"/>
</dbReference>
<dbReference type="InterPro" id="IPR035892">
    <property type="entry name" value="C2_domain_sf"/>
</dbReference>
<evidence type="ECO:0000256" key="3">
    <source>
        <dbReference type="ARBA" id="ARBA00023110"/>
    </source>
</evidence>
<evidence type="ECO:0000256" key="1">
    <source>
        <dbReference type="ARBA" id="ARBA00000971"/>
    </source>
</evidence>
<dbReference type="CDD" id="cd00030">
    <property type="entry name" value="C2"/>
    <property type="match status" value="1"/>
</dbReference>
<evidence type="ECO:0000313" key="8">
    <source>
        <dbReference type="EMBL" id="CAE7939105.1"/>
    </source>
</evidence>
<dbReference type="PANTHER" id="PTHR43811:SF19">
    <property type="entry name" value="39 KDA FK506-BINDING NUCLEAR PROTEIN"/>
    <property type="match status" value="1"/>
</dbReference>
<sequence>MDVASTTPSAVIRVQILEGRSLSDGCKKPYCVVRLGDKIERSGVGSAGSHPAWGAAEGSVTVTWDAEDFLEFTIREKGSGLWAEDSKVGTAHVNVSALARLAHFRGPLHVFRRGTEKAGELVVDLLAKEISPMGPAKLLQPALVKVHSNGLMGAVAAVADFEALDIFKTYHIVLWATSEKFGDMFNSNWDEEHKKLFKDPLKKVVQAEHASLYSDGVCPHFTYWGGKRNERATLGRGNDFLSLLGNGVRKGRRRVYTYVVLDEGMFFSETGANIAKDFFSKHAVHANASPEVRMAGTFRMCETPERALILFLDNDSGAGPSPQKGDRVQVRYETRHQGKCVESMAEEAFEFVLGEDQVLEAWDLGVATMRP</sequence>
<feature type="domain" description="PPIase FKBP-type" evidence="7">
    <location>
        <begin position="325"/>
        <end position="371"/>
    </location>
</feature>
<dbReference type="SUPFAM" id="SSF49562">
    <property type="entry name" value="C2 domain (Calcium/lipid-binding domain, CaLB)"/>
    <property type="match status" value="1"/>
</dbReference>